<name>A0AAW1U9T6_9CUCU</name>
<sequence length="107" mass="11811">MARYTKMHYYTDKEVKNIFAQSDSEPEDLSANSDNESNTDILGESDDRAEDEMVTPEPSYVPPGSSGSADHSDSNESDAEIPQHSREKLESNLVNKTLMIASGVNKI</sequence>
<feature type="compositionally biased region" description="Acidic residues" evidence="1">
    <location>
        <begin position="43"/>
        <end position="54"/>
    </location>
</feature>
<evidence type="ECO:0000256" key="1">
    <source>
        <dbReference type="SAM" id="MobiDB-lite"/>
    </source>
</evidence>
<dbReference type="AlphaFoldDB" id="A0AAW1U9T6"/>
<feature type="compositionally biased region" description="Polar residues" evidence="1">
    <location>
        <begin position="30"/>
        <end position="40"/>
    </location>
</feature>
<feature type="compositionally biased region" description="Basic and acidic residues" evidence="1">
    <location>
        <begin position="81"/>
        <end position="90"/>
    </location>
</feature>
<protein>
    <submittedName>
        <fullName evidence="2">Uncharacterized protein</fullName>
    </submittedName>
</protein>
<feature type="region of interest" description="Disordered" evidence="1">
    <location>
        <begin position="14"/>
        <end position="92"/>
    </location>
</feature>
<organism evidence="2 3">
    <name type="scientific">Henosepilachna vigintioctopunctata</name>
    <dbReference type="NCBI Taxonomy" id="420089"/>
    <lineage>
        <taxon>Eukaryota</taxon>
        <taxon>Metazoa</taxon>
        <taxon>Ecdysozoa</taxon>
        <taxon>Arthropoda</taxon>
        <taxon>Hexapoda</taxon>
        <taxon>Insecta</taxon>
        <taxon>Pterygota</taxon>
        <taxon>Neoptera</taxon>
        <taxon>Endopterygota</taxon>
        <taxon>Coleoptera</taxon>
        <taxon>Polyphaga</taxon>
        <taxon>Cucujiformia</taxon>
        <taxon>Coccinelloidea</taxon>
        <taxon>Coccinellidae</taxon>
        <taxon>Epilachninae</taxon>
        <taxon>Epilachnini</taxon>
        <taxon>Henosepilachna</taxon>
    </lineage>
</organism>
<reference evidence="2 3" key="1">
    <citation type="submission" date="2023-03" db="EMBL/GenBank/DDBJ databases">
        <title>Genome insight into feeding habits of ladybird beetles.</title>
        <authorList>
            <person name="Li H.-S."/>
            <person name="Huang Y.-H."/>
            <person name="Pang H."/>
        </authorList>
    </citation>
    <scope>NUCLEOTIDE SEQUENCE [LARGE SCALE GENOMIC DNA]</scope>
    <source>
        <strain evidence="2">SYSU_2023b</strain>
        <tissue evidence="2">Whole body</tissue>
    </source>
</reference>
<comment type="caution">
    <text evidence="2">The sequence shown here is derived from an EMBL/GenBank/DDBJ whole genome shotgun (WGS) entry which is preliminary data.</text>
</comment>
<dbReference type="EMBL" id="JARQZJ010000041">
    <property type="protein sequence ID" value="KAK9877359.1"/>
    <property type="molecule type" value="Genomic_DNA"/>
</dbReference>
<proteinExistence type="predicted"/>
<evidence type="ECO:0000313" key="2">
    <source>
        <dbReference type="EMBL" id="KAK9877359.1"/>
    </source>
</evidence>
<gene>
    <name evidence="2" type="ORF">WA026_017756</name>
</gene>
<evidence type="ECO:0000313" key="3">
    <source>
        <dbReference type="Proteomes" id="UP001431783"/>
    </source>
</evidence>
<keyword evidence="3" id="KW-1185">Reference proteome</keyword>
<dbReference type="Proteomes" id="UP001431783">
    <property type="component" value="Unassembled WGS sequence"/>
</dbReference>
<accession>A0AAW1U9T6</accession>